<reference evidence="2 3" key="1">
    <citation type="submission" date="2023-09" db="EMBL/GenBank/DDBJ databases">
        <authorList>
            <person name="Wang M."/>
        </authorList>
    </citation>
    <scope>NUCLEOTIDE SEQUENCE [LARGE SCALE GENOMIC DNA]</scope>
    <source>
        <strain evidence="2">GT-2023</strain>
        <tissue evidence="2">Liver</tissue>
    </source>
</reference>
<dbReference type="PANTHER" id="PTHR28630">
    <property type="match status" value="1"/>
</dbReference>
<name>A0ABR3MJ15_9TELE</name>
<feature type="region of interest" description="Disordered" evidence="1">
    <location>
        <begin position="238"/>
        <end position="273"/>
    </location>
</feature>
<gene>
    <name evidence="2" type="ORF">QQF64_003055</name>
</gene>
<evidence type="ECO:0000256" key="1">
    <source>
        <dbReference type="SAM" id="MobiDB-lite"/>
    </source>
</evidence>
<sequence>MSSVNLTSIGANQLKNTTSGEMVEIGSLWQEQTVVLFFLRRFGCQVCRWMAVEVSKLEKDLKANGVALIGIGPEETGVKEFKDGGFFKGDIYIDETKQCYKDLGFKRYNAMNVIPAAMGKKVREIASKASAEGIQGNFSGDLLQSGGMLIVEKGGEKVLLHFVQKSPADNVLLEDISKALGISANVQAGEKPQSKVWFSEGSIVLYHTPKTTQRHLVHSENKHGVIQRHISEQIGPTGFLAPPQEGKGPTDTVKSPSPVSSLDDKERSHGKKIGRGHFNQHARARSDVTGHDQLWKIRADRHLFFLGAEPFKVTSLQCSTSLQHSAVWGNCPSMRWSCKCCNFSSPNQRTLIVHYKLKHCHQARNYPLPCVYADCVCSFRTESSLKKHLTRDRWPALFTERQIAKEFTRLTSMDINKFYEGLDSHLHKLLQLFRLKRFEEVQDMTSLMESLDKDASNQRKRAAALQGLPWYMKENPSTLMKRCEPTDPGEDFIKGMVIGILLVVEDVKEPLPVSYNDVAIVIEEKIVMRHLGDVPNAFVNLMGLLYMLNLDYPKGSAPVHGNRV</sequence>
<organism evidence="2 3">
    <name type="scientific">Cirrhinus molitorella</name>
    <name type="common">mud carp</name>
    <dbReference type="NCBI Taxonomy" id="172907"/>
    <lineage>
        <taxon>Eukaryota</taxon>
        <taxon>Metazoa</taxon>
        <taxon>Chordata</taxon>
        <taxon>Craniata</taxon>
        <taxon>Vertebrata</taxon>
        <taxon>Euteleostomi</taxon>
        <taxon>Actinopterygii</taxon>
        <taxon>Neopterygii</taxon>
        <taxon>Teleostei</taxon>
        <taxon>Ostariophysi</taxon>
        <taxon>Cypriniformes</taxon>
        <taxon>Cyprinidae</taxon>
        <taxon>Labeoninae</taxon>
        <taxon>Labeonini</taxon>
        <taxon>Cirrhinus</taxon>
    </lineage>
</organism>
<keyword evidence="3" id="KW-1185">Reference proteome</keyword>
<dbReference type="PANTHER" id="PTHR28630:SF28">
    <property type="entry name" value="PROSTAMIDE_PROSTAGLANDIN F SYNTHASE"/>
    <property type="match status" value="1"/>
</dbReference>
<dbReference type="CDD" id="cd02970">
    <property type="entry name" value="PRX_like2"/>
    <property type="match status" value="1"/>
</dbReference>
<comment type="caution">
    <text evidence="2">The sequence shown here is derived from an EMBL/GenBank/DDBJ whole genome shotgun (WGS) entry which is preliminary data.</text>
</comment>
<accession>A0ABR3MJ15</accession>
<evidence type="ECO:0000313" key="3">
    <source>
        <dbReference type="Proteomes" id="UP001558613"/>
    </source>
</evidence>
<dbReference type="Gene3D" id="3.40.30.10">
    <property type="entry name" value="Glutaredoxin"/>
    <property type="match status" value="1"/>
</dbReference>
<evidence type="ECO:0008006" key="4">
    <source>
        <dbReference type="Google" id="ProtNLM"/>
    </source>
</evidence>
<dbReference type="InterPro" id="IPR036249">
    <property type="entry name" value="Thioredoxin-like_sf"/>
</dbReference>
<protein>
    <recommendedName>
        <fullName evidence="4">Prostamide/prostaglandin F synthase</fullName>
    </recommendedName>
</protein>
<dbReference type="SUPFAM" id="SSF52833">
    <property type="entry name" value="Thioredoxin-like"/>
    <property type="match status" value="1"/>
</dbReference>
<dbReference type="Proteomes" id="UP001558613">
    <property type="component" value="Unassembled WGS sequence"/>
</dbReference>
<proteinExistence type="predicted"/>
<evidence type="ECO:0000313" key="2">
    <source>
        <dbReference type="EMBL" id="KAL1265028.1"/>
    </source>
</evidence>
<dbReference type="EMBL" id="JAYMGO010000011">
    <property type="protein sequence ID" value="KAL1265028.1"/>
    <property type="molecule type" value="Genomic_DNA"/>
</dbReference>
<dbReference type="InterPro" id="IPR032801">
    <property type="entry name" value="PXL2A/B/C"/>
</dbReference>
<dbReference type="Pfam" id="PF13911">
    <property type="entry name" value="AhpC-TSA_2"/>
    <property type="match status" value="1"/>
</dbReference>